<reference evidence="2 3" key="1">
    <citation type="journal article" date="2016" name="Nat. Commun.">
        <title>Thousands of microbial genomes shed light on interconnected biogeochemical processes in an aquifer system.</title>
        <authorList>
            <person name="Anantharaman K."/>
            <person name="Brown C.T."/>
            <person name="Hug L.A."/>
            <person name="Sharon I."/>
            <person name="Castelle C.J."/>
            <person name="Probst A.J."/>
            <person name="Thomas B.C."/>
            <person name="Singh A."/>
            <person name="Wilkins M.J."/>
            <person name="Karaoz U."/>
            <person name="Brodie E.L."/>
            <person name="Williams K.H."/>
            <person name="Hubbard S.S."/>
            <person name="Banfield J.F."/>
        </authorList>
    </citation>
    <scope>NUCLEOTIDE SEQUENCE [LARGE SCALE GENOMIC DNA]</scope>
</reference>
<dbReference type="PANTHER" id="PTHR33231">
    <property type="entry name" value="30S RIBOSOMAL PROTEIN"/>
    <property type="match status" value="1"/>
</dbReference>
<dbReference type="AlphaFoldDB" id="A0A1F6Y3Q1"/>
<accession>A0A1F6Y3Q1</accession>
<dbReference type="EMBL" id="MFVU01000032">
    <property type="protein sequence ID" value="OGJ00966.1"/>
    <property type="molecule type" value="Genomic_DNA"/>
</dbReference>
<dbReference type="InterPro" id="IPR050574">
    <property type="entry name" value="HPF/YfiA_ribosome-assoc"/>
</dbReference>
<dbReference type="CDD" id="cd00552">
    <property type="entry name" value="RaiA"/>
    <property type="match status" value="1"/>
</dbReference>
<dbReference type="Proteomes" id="UP000178645">
    <property type="component" value="Unassembled WGS sequence"/>
</dbReference>
<sequence>MKINLKSTNMELTSAIHEYVIKRVTNLEKLLSSIEERGGRASVNFEIAKSTKHHKAGDVFHADCLINLDGEEFYASADEEDLYAAIDAVKDTLYREINKYKDRRKTLLHRGARSIKKMLKGLSKRNPFTSKY</sequence>
<dbReference type="PANTHER" id="PTHR33231:SF1">
    <property type="entry name" value="30S RIBOSOMAL PROTEIN"/>
    <property type="match status" value="1"/>
</dbReference>
<dbReference type="InterPro" id="IPR003489">
    <property type="entry name" value="RHF/RaiA"/>
</dbReference>
<keyword evidence="1" id="KW-0810">Translation regulation</keyword>
<evidence type="ECO:0000313" key="2">
    <source>
        <dbReference type="EMBL" id="OGJ00966.1"/>
    </source>
</evidence>
<protein>
    <submittedName>
        <fullName evidence="2">Ribosomal subunit interface protein</fullName>
    </submittedName>
</protein>
<dbReference type="InterPro" id="IPR036567">
    <property type="entry name" value="RHF-like"/>
</dbReference>
<organism evidence="2 3">
    <name type="scientific">Candidatus Nomurabacteria bacterium RIFCSPLOWO2_12_FULL_44_11</name>
    <dbReference type="NCBI Taxonomy" id="1801796"/>
    <lineage>
        <taxon>Bacteria</taxon>
        <taxon>Candidatus Nomuraibacteriota</taxon>
    </lineage>
</organism>
<evidence type="ECO:0000256" key="1">
    <source>
        <dbReference type="ARBA" id="ARBA00022845"/>
    </source>
</evidence>
<comment type="caution">
    <text evidence="2">The sequence shown here is derived from an EMBL/GenBank/DDBJ whole genome shotgun (WGS) entry which is preliminary data.</text>
</comment>
<dbReference type="SUPFAM" id="SSF69754">
    <property type="entry name" value="Ribosome binding protein Y (YfiA homologue)"/>
    <property type="match status" value="1"/>
</dbReference>
<evidence type="ECO:0000313" key="3">
    <source>
        <dbReference type="Proteomes" id="UP000178645"/>
    </source>
</evidence>
<dbReference type="GO" id="GO:0043024">
    <property type="term" value="F:ribosomal small subunit binding"/>
    <property type="evidence" value="ECO:0007669"/>
    <property type="project" value="TreeGrafter"/>
</dbReference>
<gene>
    <name evidence="2" type="ORF">A3G53_02870</name>
</gene>
<dbReference type="NCBIfam" id="TIGR00741">
    <property type="entry name" value="yfiA"/>
    <property type="match status" value="1"/>
</dbReference>
<dbReference type="GO" id="GO:0045900">
    <property type="term" value="P:negative regulation of translational elongation"/>
    <property type="evidence" value="ECO:0007669"/>
    <property type="project" value="TreeGrafter"/>
</dbReference>
<proteinExistence type="predicted"/>
<name>A0A1F6Y3Q1_9BACT</name>
<dbReference type="GO" id="GO:0022627">
    <property type="term" value="C:cytosolic small ribosomal subunit"/>
    <property type="evidence" value="ECO:0007669"/>
    <property type="project" value="TreeGrafter"/>
</dbReference>
<dbReference type="Pfam" id="PF02482">
    <property type="entry name" value="Ribosomal_S30AE"/>
    <property type="match status" value="1"/>
</dbReference>
<dbReference type="Gene3D" id="3.30.160.100">
    <property type="entry name" value="Ribosome hibernation promotion factor-like"/>
    <property type="match status" value="1"/>
</dbReference>